<organism evidence="2 3">
    <name type="scientific">Scandinavium goeteborgense</name>
    <dbReference type="NCBI Taxonomy" id="1851514"/>
    <lineage>
        <taxon>Bacteria</taxon>
        <taxon>Pseudomonadati</taxon>
        <taxon>Pseudomonadota</taxon>
        <taxon>Gammaproteobacteria</taxon>
        <taxon>Enterobacterales</taxon>
        <taxon>Enterobacteriaceae</taxon>
        <taxon>Scandinavium</taxon>
    </lineage>
</organism>
<dbReference type="EMBL" id="SNVX01000034">
    <property type="protein sequence ID" value="TDN47178.1"/>
    <property type="molecule type" value="Genomic_DNA"/>
</dbReference>
<accession>A0A4R6DS91</accession>
<dbReference type="InterPro" id="IPR048130">
    <property type="entry name" value="T6SS_ExIF-like"/>
</dbReference>
<comment type="caution">
    <text evidence="2">The sequence shown here is derived from an EMBL/GenBank/DDBJ whole genome shotgun (WGS) entry which is preliminary data.</text>
</comment>
<evidence type="ECO:0000313" key="2">
    <source>
        <dbReference type="EMBL" id="TDN47178.1"/>
    </source>
</evidence>
<feature type="transmembrane region" description="Helical" evidence="1">
    <location>
        <begin position="63"/>
        <end position="83"/>
    </location>
</feature>
<dbReference type="OrthoDB" id="6594445at2"/>
<keyword evidence="1" id="KW-1133">Transmembrane helix</keyword>
<evidence type="ECO:0000313" key="3">
    <source>
        <dbReference type="Proteomes" id="UP000295530"/>
    </source>
</evidence>
<proteinExistence type="predicted"/>
<dbReference type="NCBIfam" id="NF041560">
    <property type="entry name" value="T6SS_Burk_ExIF"/>
    <property type="match status" value="1"/>
</dbReference>
<name>A0A4R6DS91_SCAGO</name>
<keyword evidence="1" id="KW-0472">Membrane</keyword>
<sequence>MANTFLAGWLGYSFCQPGEEVELIVAPVGDEYLVYALSKPQERSITMTPGCYRGKRQARWGGTWFWLAILVFCVLVLFFIVFINDGLKGFLNPELYRAILWGGGGAGFIIIGPALYSVWRRHPFPQEDLAEEIFTVMGWKNITDINLAKLNRRRKRQWKRTGKPDNPFKEQTPFLYTGWGREFYYY</sequence>
<protein>
    <submittedName>
        <fullName evidence="2">Uncharacterized protein</fullName>
    </submittedName>
</protein>
<dbReference type="Proteomes" id="UP000295530">
    <property type="component" value="Unassembled WGS sequence"/>
</dbReference>
<feature type="transmembrane region" description="Helical" evidence="1">
    <location>
        <begin position="95"/>
        <end position="116"/>
    </location>
</feature>
<dbReference type="RefSeq" id="WP_133462599.1">
    <property type="nucleotide sequence ID" value="NZ_SNVX01000034.1"/>
</dbReference>
<keyword evidence="1" id="KW-0812">Transmembrane</keyword>
<gene>
    <name evidence="2" type="ORF">EC847_13420</name>
</gene>
<reference evidence="2 3" key="1">
    <citation type="submission" date="2019-03" db="EMBL/GenBank/DDBJ databases">
        <title>Genomic analyses of the natural microbiome of Caenorhabditis elegans.</title>
        <authorList>
            <person name="Samuel B."/>
        </authorList>
    </citation>
    <scope>NUCLEOTIDE SEQUENCE [LARGE SCALE GENOMIC DNA]</scope>
    <source>
        <strain evidence="2 3">BIGb0156</strain>
    </source>
</reference>
<evidence type="ECO:0000256" key="1">
    <source>
        <dbReference type="SAM" id="Phobius"/>
    </source>
</evidence>
<keyword evidence="3" id="KW-1185">Reference proteome</keyword>
<dbReference type="AlphaFoldDB" id="A0A4R6DS91"/>